<dbReference type="AlphaFoldDB" id="A0A8T9MUX9"/>
<keyword evidence="1" id="KW-0732">Signal</keyword>
<proteinExistence type="predicted"/>
<dbReference type="RefSeq" id="WP_051255568.1">
    <property type="nucleotide sequence ID" value="NZ_CP091521.1"/>
</dbReference>
<feature type="chain" id="PRO_5035881024" description="Adhesin" evidence="1">
    <location>
        <begin position="20"/>
        <end position="137"/>
    </location>
</feature>
<dbReference type="EMBL" id="CP091521">
    <property type="protein sequence ID" value="UOP04158.1"/>
    <property type="molecule type" value="Genomic_DNA"/>
</dbReference>
<evidence type="ECO:0000256" key="1">
    <source>
        <dbReference type="SAM" id="SignalP"/>
    </source>
</evidence>
<keyword evidence="3" id="KW-1185">Reference proteome</keyword>
<name>A0A8T9MUX9_9NEIS</name>
<reference evidence="2" key="2">
    <citation type="submission" date="2024-09" db="EMBL/GenBank/DDBJ databases">
        <authorList>
            <person name="Veyrier F.J."/>
        </authorList>
    </citation>
    <scope>NUCLEOTIDE SEQUENCE</scope>
    <source>
        <strain evidence="2">17694</strain>
    </source>
</reference>
<evidence type="ECO:0008006" key="4">
    <source>
        <dbReference type="Google" id="ProtNLM"/>
    </source>
</evidence>
<dbReference type="Proteomes" id="UP000831534">
    <property type="component" value="Chromosome"/>
</dbReference>
<organism evidence="2 3">
    <name type="scientific">Conchiformibius kuhniae</name>
    <dbReference type="NCBI Taxonomy" id="211502"/>
    <lineage>
        <taxon>Bacteria</taxon>
        <taxon>Pseudomonadati</taxon>
        <taxon>Pseudomonadota</taxon>
        <taxon>Betaproteobacteria</taxon>
        <taxon>Neisseriales</taxon>
        <taxon>Neisseriaceae</taxon>
        <taxon>Conchiformibius</taxon>
    </lineage>
</organism>
<evidence type="ECO:0000313" key="3">
    <source>
        <dbReference type="Proteomes" id="UP000831534"/>
    </source>
</evidence>
<protein>
    <recommendedName>
        <fullName evidence="4">Adhesin</fullName>
    </recommendedName>
</protein>
<feature type="signal peptide" evidence="1">
    <location>
        <begin position="1"/>
        <end position="19"/>
    </location>
</feature>
<reference evidence="2" key="1">
    <citation type="journal article" date="2022" name="Res Sq">
        <title>Evolution of multicellular longitudinally dividing oral cavity symbionts (Neisseriaceae).</title>
        <authorList>
            <person name="Nyongesa S."/>
            <person name="Weber P."/>
            <person name="Bernet E."/>
            <person name="Pullido F."/>
            <person name="Nieckarz M."/>
            <person name="Delaby M."/>
            <person name="Nieves C."/>
            <person name="Viehboeck T."/>
            <person name="Krause N."/>
            <person name="Rivera-Millot A."/>
            <person name="Nakamura A."/>
            <person name="Vischer N."/>
            <person name="VanNieuwenhze M."/>
            <person name="Brun Y."/>
            <person name="Cava F."/>
            <person name="Bulgheresi S."/>
            <person name="Veyrier F."/>
        </authorList>
    </citation>
    <scope>NUCLEOTIDE SEQUENCE</scope>
    <source>
        <strain evidence="2">17694</strain>
    </source>
</reference>
<dbReference type="KEGG" id="ckh:LVJ77_06800"/>
<gene>
    <name evidence="2" type="ORF">LVJ77_06800</name>
</gene>
<sequence>MKTVIAACTALFACAGAFAAELTIDSKKEAAYICQSQGGTVKLNAMYGIKDKRVVVAQVKINNIISPGLFAQDGGAAGNRFVSIDADGTMWTTKPANGDTITQVDGGVLSVRQGKTNAVIVDNCKLDKAATAKLKPQ</sequence>
<evidence type="ECO:0000313" key="2">
    <source>
        <dbReference type="EMBL" id="UOP04158.1"/>
    </source>
</evidence>
<accession>A0A8T9MUX9</accession>